<reference evidence="1 2" key="1">
    <citation type="journal article" date="2024" name="Proc. Natl. Acad. Sci. U.S.A.">
        <title>The evolutionary genomics of adaptation to stress in wild rhizobium bacteria.</title>
        <authorList>
            <person name="Kehlet-Delgado H."/>
            <person name="Montoya A.P."/>
            <person name="Jensen K.T."/>
            <person name="Wendlandt C.E."/>
            <person name="Dexheimer C."/>
            <person name="Roberts M."/>
            <person name="Torres Martinez L."/>
            <person name="Friesen M.L."/>
            <person name="Griffitts J.S."/>
            <person name="Porter S.S."/>
        </authorList>
    </citation>
    <scope>NUCLEOTIDE SEQUENCE [LARGE SCALE GENOMIC DNA]</scope>
    <source>
        <strain evidence="1 2">M0468</strain>
    </source>
</reference>
<evidence type="ECO:0000313" key="1">
    <source>
        <dbReference type="EMBL" id="MER9288263.1"/>
    </source>
</evidence>
<keyword evidence="2" id="KW-1185">Reference proteome</keyword>
<dbReference type="EMBL" id="JAMYRI010000032">
    <property type="protein sequence ID" value="MER9288263.1"/>
    <property type="molecule type" value="Genomic_DNA"/>
</dbReference>
<proteinExistence type="predicted"/>
<name>A0ACC6T8P1_9HYPH</name>
<gene>
    <name evidence="1" type="ORF">NKI81_30890</name>
</gene>
<comment type="caution">
    <text evidence="1">The sequence shown here is derived from an EMBL/GenBank/DDBJ whole genome shotgun (WGS) entry which is preliminary data.</text>
</comment>
<organism evidence="1 2">
    <name type="scientific">Mesorhizobium australicum</name>
    <dbReference type="NCBI Taxonomy" id="536018"/>
    <lineage>
        <taxon>Bacteria</taxon>
        <taxon>Pseudomonadati</taxon>
        <taxon>Pseudomonadota</taxon>
        <taxon>Alphaproteobacteria</taxon>
        <taxon>Hyphomicrobiales</taxon>
        <taxon>Phyllobacteriaceae</taxon>
        <taxon>Mesorhizobium</taxon>
    </lineage>
</organism>
<accession>A0ACC6T8P1</accession>
<evidence type="ECO:0000313" key="2">
    <source>
        <dbReference type="Proteomes" id="UP001480082"/>
    </source>
</evidence>
<sequence>MVTSRIWFTREQKAELWERWKQGQSISSISRALDRRTKGGVQRIVSLHGGIAPSARRRAASALELGEREEISRGIAAGLAIRAIARSLGRSPSTISREISRNGGAQAYRGTRADKQAWQRALRPKQCRLACSGRLKWRVAQKLALQWSPEQIAGWLKRAYPGDPSMRISHEAIYRSLFIQSRGVLKKELTAHLRTKRQMRLGKGAQSNRTGQGQILDMVSIRERPAEAEDPAIPGHWEGDLLTGANDTNIVTLVERHSRFTMLVKLARRDSATVVAALAEKIGTLPQELRRSLTWDQGKEMARHKSFTVATDLQVYFCDPRSPWQRGSNENTNGLLRQYFPRTTNFSQVPQAQLDSVALRLNQRPRKTLDFETPADRLHKVLQ</sequence>
<dbReference type="Proteomes" id="UP001480082">
    <property type="component" value="Unassembled WGS sequence"/>
</dbReference>
<protein>
    <submittedName>
        <fullName evidence="1">IS30 family transposase</fullName>
    </submittedName>
</protein>